<feature type="signal peptide" evidence="1">
    <location>
        <begin position="1"/>
        <end position="19"/>
    </location>
</feature>
<proteinExistence type="predicted"/>
<keyword evidence="3" id="KW-1185">Reference proteome</keyword>
<sequence length="211" mass="22787">MLSLSTILATLGLTKTAVAAGTATLYNSYNCDEGVRGPTCYNLPELRCCISANGVRQTHFPKFLKHVAHPLFHSTTTKAAEEARTAVGSTCLDTGYRDIYGAFWFSCTRTCSVAEALGVADNTTIAAEQARVDRPAVQCEGYQLADAYHIAFPGQRQKPYSAAVVQKLMDADVVDWPTGSFKEDKIVEAIAILEVTGDGLTDAEKAMLHED</sequence>
<name>A0A8H4RQN2_9HELO</name>
<keyword evidence="1" id="KW-0732">Signal</keyword>
<organism evidence="2 3">
    <name type="scientific">Cudoniella acicularis</name>
    <dbReference type="NCBI Taxonomy" id="354080"/>
    <lineage>
        <taxon>Eukaryota</taxon>
        <taxon>Fungi</taxon>
        <taxon>Dikarya</taxon>
        <taxon>Ascomycota</taxon>
        <taxon>Pezizomycotina</taxon>
        <taxon>Leotiomycetes</taxon>
        <taxon>Helotiales</taxon>
        <taxon>Tricladiaceae</taxon>
        <taxon>Cudoniella</taxon>
    </lineage>
</organism>
<dbReference type="EMBL" id="JAAMPI010000195">
    <property type="protein sequence ID" value="KAF4634292.1"/>
    <property type="molecule type" value="Genomic_DNA"/>
</dbReference>
<dbReference type="AlphaFoldDB" id="A0A8H4RQN2"/>
<reference evidence="2 3" key="1">
    <citation type="submission" date="2020-03" db="EMBL/GenBank/DDBJ databases">
        <title>Draft Genome Sequence of Cudoniella acicularis.</title>
        <authorList>
            <person name="Buettner E."/>
            <person name="Kellner H."/>
        </authorList>
    </citation>
    <scope>NUCLEOTIDE SEQUENCE [LARGE SCALE GENOMIC DNA]</scope>
    <source>
        <strain evidence="2 3">DSM 108380</strain>
    </source>
</reference>
<feature type="chain" id="PRO_5034203252" evidence="1">
    <location>
        <begin position="20"/>
        <end position="211"/>
    </location>
</feature>
<evidence type="ECO:0000313" key="2">
    <source>
        <dbReference type="EMBL" id="KAF4634292.1"/>
    </source>
</evidence>
<accession>A0A8H4RQN2</accession>
<gene>
    <name evidence="2" type="ORF">G7Y89_g3822</name>
</gene>
<protein>
    <submittedName>
        <fullName evidence="2">Uncharacterized protein</fullName>
    </submittedName>
</protein>
<dbReference type="Proteomes" id="UP000566819">
    <property type="component" value="Unassembled WGS sequence"/>
</dbReference>
<comment type="caution">
    <text evidence="2">The sequence shown here is derived from an EMBL/GenBank/DDBJ whole genome shotgun (WGS) entry which is preliminary data.</text>
</comment>
<evidence type="ECO:0000313" key="3">
    <source>
        <dbReference type="Proteomes" id="UP000566819"/>
    </source>
</evidence>
<evidence type="ECO:0000256" key="1">
    <source>
        <dbReference type="SAM" id="SignalP"/>
    </source>
</evidence>